<dbReference type="InterPro" id="IPR001179">
    <property type="entry name" value="PPIase_FKBP_dom"/>
</dbReference>
<dbReference type="InterPro" id="IPR008104">
    <property type="entry name" value="INFPOTNTIATR"/>
</dbReference>
<dbReference type="Gene3D" id="1.10.287.460">
    <property type="entry name" value="Peptidyl-prolyl cis-trans isomerase, FKBP-type, N-terminal domain"/>
    <property type="match status" value="1"/>
</dbReference>
<keyword evidence="5 6" id="KW-0413">Isomerase</keyword>
<evidence type="ECO:0000256" key="6">
    <source>
        <dbReference type="PROSITE-ProRule" id="PRU00277"/>
    </source>
</evidence>
<dbReference type="AlphaFoldDB" id="A0A1G6XUD8"/>
<dbReference type="Proteomes" id="UP000199603">
    <property type="component" value="Unassembled WGS sequence"/>
</dbReference>
<dbReference type="Gene3D" id="3.10.50.40">
    <property type="match status" value="1"/>
</dbReference>
<proteinExistence type="inferred from homology"/>
<dbReference type="STRING" id="265719.SAMN04488509_107134"/>
<dbReference type="GO" id="GO:0003755">
    <property type="term" value="F:peptidyl-prolyl cis-trans isomerase activity"/>
    <property type="evidence" value="ECO:0007669"/>
    <property type="project" value="UniProtKB-UniRule"/>
</dbReference>
<comment type="similarity">
    <text evidence="2 7">Belongs to the FKBP-type PPIase family.</text>
</comment>
<reference evidence="10 11" key="1">
    <citation type="submission" date="2016-10" db="EMBL/GenBank/DDBJ databases">
        <authorList>
            <person name="de Groot N.N."/>
        </authorList>
    </citation>
    <scope>NUCLEOTIDE SEQUENCE [LARGE SCALE GENOMIC DNA]</scope>
    <source>
        <strain evidence="10 11">DSM 16957</strain>
    </source>
</reference>
<keyword evidence="11" id="KW-1185">Reference proteome</keyword>
<evidence type="ECO:0000313" key="10">
    <source>
        <dbReference type="EMBL" id="SDD81017.1"/>
    </source>
</evidence>
<evidence type="ECO:0000256" key="5">
    <source>
        <dbReference type="ARBA" id="ARBA00023235"/>
    </source>
</evidence>
<dbReference type="PRINTS" id="PR01730">
    <property type="entry name" value="INFPOTNTIATR"/>
</dbReference>
<evidence type="ECO:0000256" key="8">
    <source>
        <dbReference type="SAM" id="SignalP"/>
    </source>
</evidence>
<dbReference type="GO" id="GO:0006457">
    <property type="term" value="P:protein folding"/>
    <property type="evidence" value="ECO:0007669"/>
    <property type="project" value="InterPro"/>
</dbReference>
<comment type="catalytic activity">
    <reaction evidence="1 6 7">
        <text>[protein]-peptidylproline (omega=180) = [protein]-peptidylproline (omega=0)</text>
        <dbReference type="Rhea" id="RHEA:16237"/>
        <dbReference type="Rhea" id="RHEA-COMP:10747"/>
        <dbReference type="Rhea" id="RHEA-COMP:10748"/>
        <dbReference type="ChEBI" id="CHEBI:83833"/>
        <dbReference type="ChEBI" id="CHEBI:83834"/>
        <dbReference type="EC" id="5.2.1.8"/>
    </reaction>
</comment>
<dbReference type="Pfam" id="PF01346">
    <property type="entry name" value="FKBP_N"/>
    <property type="match status" value="1"/>
</dbReference>
<evidence type="ECO:0000259" key="9">
    <source>
        <dbReference type="PROSITE" id="PS50059"/>
    </source>
</evidence>
<dbReference type="PANTHER" id="PTHR43811">
    <property type="entry name" value="FKBP-TYPE PEPTIDYL-PROLYL CIS-TRANS ISOMERASE FKPA"/>
    <property type="match status" value="1"/>
</dbReference>
<evidence type="ECO:0000256" key="1">
    <source>
        <dbReference type="ARBA" id="ARBA00000971"/>
    </source>
</evidence>
<keyword evidence="3 8" id="KW-0732">Signal</keyword>
<dbReference type="SUPFAM" id="SSF54534">
    <property type="entry name" value="FKBP-like"/>
    <property type="match status" value="1"/>
</dbReference>
<dbReference type="EMBL" id="FNAG01000007">
    <property type="protein sequence ID" value="SDD81017.1"/>
    <property type="molecule type" value="Genomic_DNA"/>
</dbReference>
<accession>A0A1G6XUD8</accession>
<dbReference type="PROSITE" id="PS50059">
    <property type="entry name" value="FKBP_PPIASE"/>
    <property type="match status" value="1"/>
</dbReference>
<feature type="signal peptide" evidence="8">
    <location>
        <begin position="1"/>
        <end position="26"/>
    </location>
</feature>
<dbReference type="PANTHER" id="PTHR43811:SF57">
    <property type="entry name" value="FKBP-TYPE PEPTIDYL-PROLYL CIS-TRANS ISOMERASE FKPA-RELATED"/>
    <property type="match status" value="1"/>
</dbReference>
<organism evidence="10 11">
    <name type="scientific">Aquimonas voraii</name>
    <dbReference type="NCBI Taxonomy" id="265719"/>
    <lineage>
        <taxon>Bacteria</taxon>
        <taxon>Pseudomonadati</taxon>
        <taxon>Pseudomonadota</taxon>
        <taxon>Gammaproteobacteria</taxon>
        <taxon>Lysobacterales</taxon>
        <taxon>Lysobacteraceae</taxon>
        <taxon>Aquimonas</taxon>
    </lineage>
</organism>
<feature type="chain" id="PRO_5011574365" description="Peptidyl-prolyl cis-trans isomerase" evidence="8">
    <location>
        <begin position="27"/>
        <end position="236"/>
    </location>
</feature>
<dbReference type="GO" id="GO:0016020">
    <property type="term" value="C:membrane"/>
    <property type="evidence" value="ECO:0007669"/>
    <property type="project" value="InterPro"/>
</dbReference>
<dbReference type="InterPro" id="IPR036944">
    <property type="entry name" value="PPIase_FKBP_N_sf"/>
</dbReference>
<name>A0A1G6XUD8_9GAMM</name>
<dbReference type="FunFam" id="3.10.50.40:FF:000006">
    <property type="entry name" value="Peptidyl-prolyl cis-trans isomerase"/>
    <property type="match status" value="1"/>
</dbReference>
<dbReference type="Pfam" id="PF00254">
    <property type="entry name" value="FKBP_C"/>
    <property type="match status" value="1"/>
</dbReference>
<dbReference type="RefSeq" id="WP_091243274.1">
    <property type="nucleotide sequence ID" value="NZ_FNAG01000007.1"/>
</dbReference>
<dbReference type="OrthoDB" id="9814548at2"/>
<protein>
    <recommendedName>
        <fullName evidence="7">Peptidyl-prolyl cis-trans isomerase</fullName>
        <ecNumber evidence="7">5.2.1.8</ecNumber>
    </recommendedName>
</protein>
<sequence>MKHSLRTTLLAAATAAVVGFSSFAVANDKLETEKDKISYVIGLQIAGSLVQIKDEVDLKVLMRGIETGLSGEEPALSQEEAMAVQQAFGQKLQAKREAEMQAAAKTNREAGEAFLAENKTKPGVKTTESGLQYKVEKEGDGPRPAATDTVKVHYTGTLLDGTKFDSSVDRGQPAQFALNQVIPGWTEALQLMPVGSKYTLWLPSELAYGENGTPGPIGPNATLKFEVELIEIVAAQ</sequence>
<feature type="domain" description="PPIase FKBP-type" evidence="9">
    <location>
        <begin position="147"/>
        <end position="233"/>
    </location>
</feature>
<dbReference type="InterPro" id="IPR046357">
    <property type="entry name" value="PPIase_dom_sf"/>
</dbReference>
<evidence type="ECO:0000256" key="7">
    <source>
        <dbReference type="RuleBase" id="RU003915"/>
    </source>
</evidence>
<gene>
    <name evidence="10" type="ORF">SAMN04488509_107134</name>
</gene>
<dbReference type="EC" id="5.2.1.8" evidence="7"/>
<dbReference type="InterPro" id="IPR000774">
    <property type="entry name" value="PPIase_FKBP_N"/>
</dbReference>
<evidence type="ECO:0000256" key="4">
    <source>
        <dbReference type="ARBA" id="ARBA00023110"/>
    </source>
</evidence>
<keyword evidence="4 6" id="KW-0697">Rotamase</keyword>
<evidence type="ECO:0000313" key="11">
    <source>
        <dbReference type="Proteomes" id="UP000199603"/>
    </source>
</evidence>
<evidence type="ECO:0000256" key="3">
    <source>
        <dbReference type="ARBA" id="ARBA00022729"/>
    </source>
</evidence>
<evidence type="ECO:0000256" key="2">
    <source>
        <dbReference type="ARBA" id="ARBA00006577"/>
    </source>
</evidence>